<protein>
    <submittedName>
        <fullName evidence="7">DNA-binding transcriptional MocR family regulator</fullName>
    </submittedName>
</protein>
<accession>A0ABV2EEC3</accession>
<proteinExistence type="inferred from homology"/>
<dbReference type="InterPro" id="IPR036390">
    <property type="entry name" value="WH_DNA-bd_sf"/>
</dbReference>
<dbReference type="PROSITE" id="PS50949">
    <property type="entry name" value="HTH_GNTR"/>
    <property type="match status" value="1"/>
</dbReference>
<dbReference type="GO" id="GO:0003677">
    <property type="term" value="F:DNA binding"/>
    <property type="evidence" value="ECO:0007669"/>
    <property type="project" value="UniProtKB-KW"/>
</dbReference>
<evidence type="ECO:0000256" key="5">
    <source>
        <dbReference type="ARBA" id="ARBA00023163"/>
    </source>
</evidence>
<keyword evidence="3" id="KW-0805">Transcription regulation</keyword>
<dbReference type="RefSeq" id="WP_354297125.1">
    <property type="nucleotide sequence ID" value="NZ_JBEPLU010000001.1"/>
</dbReference>
<evidence type="ECO:0000256" key="2">
    <source>
        <dbReference type="ARBA" id="ARBA00022898"/>
    </source>
</evidence>
<dbReference type="InterPro" id="IPR015421">
    <property type="entry name" value="PyrdxlP-dep_Trfase_major"/>
</dbReference>
<comment type="caution">
    <text evidence="7">The sequence shown here is derived from an EMBL/GenBank/DDBJ whole genome shotgun (WGS) entry which is preliminary data.</text>
</comment>
<dbReference type="InterPro" id="IPR015424">
    <property type="entry name" value="PyrdxlP-dep_Trfase"/>
</dbReference>
<keyword evidence="4 7" id="KW-0238">DNA-binding</keyword>
<evidence type="ECO:0000313" key="7">
    <source>
        <dbReference type="EMBL" id="MET3525378.1"/>
    </source>
</evidence>
<dbReference type="Pfam" id="PF00392">
    <property type="entry name" value="GntR"/>
    <property type="match status" value="1"/>
</dbReference>
<dbReference type="Gene3D" id="3.40.640.10">
    <property type="entry name" value="Type I PLP-dependent aspartate aminotransferase-like (Major domain)"/>
    <property type="match status" value="1"/>
</dbReference>
<evidence type="ECO:0000256" key="4">
    <source>
        <dbReference type="ARBA" id="ARBA00023125"/>
    </source>
</evidence>
<dbReference type="InterPro" id="IPR004839">
    <property type="entry name" value="Aminotransferase_I/II_large"/>
</dbReference>
<dbReference type="PANTHER" id="PTHR46577">
    <property type="entry name" value="HTH-TYPE TRANSCRIPTIONAL REGULATORY PROTEIN GABR"/>
    <property type="match status" value="1"/>
</dbReference>
<dbReference type="EMBL" id="JBEPLU010000001">
    <property type="protein sequence ID" value="MET3525378.1"/>
    <property type="molecule type" value="Genomic_DNA"/>
</dbReference>
<dbReference type="InterPro" id="IPR000524">
    <property type="entry name" value="Tscrpt_reg_HTH_GntR"/>
</dbReference>
<comment type="similarity">
    <text evidence="1">In the C-terminal section; belongs to the class-I pyridoxal-phosphate-dependent aminotransferase family.</text>
</comment>
<evidence type="ECO:0000313" key="8">
    <source>
        <dbReference type="Proteomes" id="UP001549110"/>
    </source>
</evidence>
<dbReference type="SMART" id="SM00345">
    <property type="entry name" value="HTH_GNTR"/>
    <property type="match status" value="1"/>
</dbReference>
<sequence length="458" mass="47743">MSPKSRASWLRRVERGGPIYLSILHALEQAIAEGELQPGEQLPTQRAIAAELGIDLTTVTRAYAAATAQGLIAGAVGRGTFVTGRTSDDEVGMVDLSMNLPPPPKGLSLGRLLKETSQAILERTDAQTLMAYHPPGGSLAQRTAGLSWLAPCLGPVAAERLLVAPGAQAALTTILGLLAGPGDCVIVEPLTYPGVRATAAHLGLRLIPCPVDEDGVTPEALEALCAEHAPKAIYLIPTLHNPTTRTMSLARREAVIAAARKTATPIIEDDAYGRLPPTPQPALASLAPDLVWHVATTAKTLSPGLRIAFVVAPDAAAQRFAEALRATALMVSPLSAGVLTAWIREGTAERILEGVRTESAERQALAREILPHAKGGPGGVHLWLDLPAHWPGERLRQTAQTRGLSLVTAEAFAVGPQAGGGLRISLGGPARQTVLAQALRSVAAILDSDPAGVGRLVV</sequence>
<dbReference type="Gene3D" id="1.10.10.10">
    <property type="entry name" value="Winged helix-like DNA-binding domain superfamily/Winged helix DNA-binding domain"/>
    <property type="match status" value="1"/>
</dbReference>
<feature type="domain" description="HTH gntR-type" evidence="6">
    <location>
        <begin position="17"/>
        <end position="85"/>
    </location>
</feature>
<organism evidence="7 8">
    <name type="scientific">Phenylobacterium koreense</name>
    <dbReference type="NCBI Taxonomy" id="266125"/>
    <lineage>
        <taxon>Bacteria</taxon>
        <taxon>Pseudomonadati</taxon>
        <taxon>Pseudomonadota</taxon>
        <taxon>Alphaproteobacteria</taxon>
        <taxon>Caulobacterales</taxon>
        <taxon>Caulobacteraceae</taxon>
        <taxon>Phenylobacterium</taxon>
    </lineage>
</organism>
<dbReference type="PANTHER" id="PTHR46577:SF1">
    <property type="entry name" value="HTH-TYPE TRANSCRIPTIONAL REGULATORY PROTEIN GABR"/>
    <property type="match status" value="1"/>
</dbReference>
<keyword evidence="8" id="KW-1185">Reference proteome</keyword>
<evidence type="ECO:0000256" key="3">
    <source>
        <dbReference type="ARBA" id="ARBA00023015"/>
    </source>
</evidence>
<gene>
    <name evidence="7" type="ORF">ABID41_000473</name>
</gene>
<evidence type="ECO:0000256" key="1">
    <source>
        <dbReference type="ARBA" id="ARBA00005384"/>
    </source>
</evidence>
<dbReference type="Pfam" id="PF00155">
    <property type="entry name" value="Aminotran_1_2"/>
    <property type="match status" value="1"/>
</dbReference>
<dbReference type="SUPFAM" id="SSF53383">
    <property type="entry name" value="PLP-dependent transferases"/>
    <property type="match status" value="1"/>
</dbReference>
<dbReference type="SUPFAM" id="SSF46785">
    <property type="entry name" value="Winged helix' DNA-binding domain"/>
    <property type="match status" value="1"/>
</dbReference>
<dbReference type="CDD" id="cd00609">
    <property type="entry name" value="AAT_like"/>
    <property type="match status" value="1"/>
</dbReference>
<keyword evidence="5" id="KW-0804">Transcription</keyword>
<name>A0ABV2EEC3_9CAUL</name>
<dbReference type="InterPro" id="IPR036388">
    <property type="entry name" value="WH-like_DNA-bd_sf"/>
</dbReference>
<evidence type="ECO:0000259" key="6">
    <source>
        <dbReference type="PROSITE" id="PS50949"/>
    </source>
</evidence>
<dbReference type="CDD" id="cd07377">
    <property type="entry name" value="WHTH_GntR"/>
    <property type="match status" value="1"/>
</dbReference>
<dbReference type="Proteomes" id="UP001549110">
    <property type="component" value="Unassembled WGS sequence"/>
</dbReference>
<keyword evidence="2" id="KW-0663">Pyridoxal phosphate</keyword>
<reference evidence="7 8" key="1">
    <citation type="submission" date="2024-06" db="EMBL/GenBank/DDBJ databases">
        <title>Genomic Encyclopedia of Type Strains, Phase IV (KMG-IV): sequencing the most valuable type-strain genomes for metagenomic binning, comparative biology and taxonomic classification.</title>
        <authorList>
            <person name="Goeker M."/>
        </authorList>
    </citation>
    <scope>NUCLEOTIDE SEQUENCE [LARGE SCALE GENOMIC DNA]</scope>
    <source>
        <strain evidence="7 8">DSM 17809</strain>
    </source>
</reference>
<dbReference type="InterPro" id="IPR051446">
    <property type="entry name" value="HTH_trans_reg/aminotransferase"/>
</dbReference>